<dbReference type="Pfam" id="PF15902">
    <property type="entry name" value="Sortilin-Vps10"/>
    <property type="match status" value="1"/>
</dbReference>
<name>A0ABY4HJ37_9FLAO</name>
<dbReference type="RefSeq" id="WP_246915655.1">
    <property type="nucleotide sequence ID" value="NZ_CP090145.1"/>
</dbReference>
<evidence type="ECO:0000313" key="5">
    <source>
        <dbReference type="EMBL" id="UOX32847.1"/>
    </source>
</evidence>
<evidence type="ECO:0000256" key="2">
    <source>
        <dbReference type="ARBA" id="ARBA00022737"/>
    </source>
</evidence>
<keyword evidence="2" id="KW-0677">Repeat</keyword>
<feature type="domain" description="Sortilin N-terminal" evidence="3">
    <location>
        <begin position="246"/>
        <end position="365"/>
    </location>
</feature>
<dbReference type="Gene3D" id="2.130.10.10">
    <property type="entry name" value="YVTN repeat-like/Quinoprotein amine dehydrogenase"/>
    <property type="match status" value="4"/>
</dbReference>
<dbReference type="NCBIfam" id="TIGR04183">
    <property type="entry name" value="Por_Secre_tail"/>
    <property type="match status" value="1"/>
</dbReference>
<dbReference type="InterPro" id="IPR052025">
    <property type="entry name" value="Xyloglucanase_GH74"/>
</dbReference>
<sequence>MKNFIKFWITVLFVGQSYGQEIEKNDEFFGIIENTNLSIEEIEKIGNARFKKDETGKTTVDTGRGSGYKQFQRFLYERYFHLNEGGYLVSPVVEQENYSRAVTDPENLLKAAAGTWTNDGPYSWNRTSGWNPGNGRLTTMAIHPSYPNTIYVGSPGGGVWKTTNGGSSWQPLTDYNSSWMNIYSLAIDPANANIIYAGTSSGVIFKSTNGGSSWSNLGTGPSGNIKKIVVHPSNSSIVFACAANGLWRSTNSGLTWTVTTGTQNLRTEDVEFKPGNPNTMYASGDYIWLSTDNGQTWQRLDSTHGISDFRSRILLAVTPNNPNVVYAVQASSNRNTFGKLYRSTNSGASYSTMVTGNTTGKNYFGYNTNGIDTRGQAYYDMAICVSPSNYNEVHIGGIITWKSTNGGTSFTATTEWSLPNSTGYNHADIHGLEFMGNTLYSLSDGGIYKSTNNASDWINISNGLSIRQFYRMGSSATDSNIYTGGAQDNGSVAKNASGYRDWLGADGMEGMVAPNNPNYIYGTSQNGQLYSSSNGGSTRSTLFNMGTYGGAWVTPFVMHPTSNSIIYSGANGIYKSTNGGSSFSKISGTSVVGTVSDLALSPSNPSVIYGCVGTKIYYSNNDGTNWYTYTSPKGSVTDIAVDPNLSNVIYYTTNNATTTGGRVFKLDVNTATTTDISGTLPKIAFRSIAIESTTGKIYAAGNIGVYASANNGTSWTNITYNLPSVAINEIDIQKSTGKLRVATYGRGIWTYSLSAKVASKLSSEDDIKIIDNIDTERNIFPNPATNNLNINIAKYDNIATIIISDIHGRVVNRIDNLTKLTNDILEVDITTYEKGVYIIQFYDSNGVLDSAKFLKE</sequence>
<evidence type="ECO:0000313" key="6">
    <source>
        <dbReference type="Proteomes" id="UP000830454"/>
    </source>
</evidence>
<accession>A0ABY4HJ37</accession>
<keyword evidence="1" id="KW-0732">Signal</keyword>
<reference evidence="5" key="1">
    <citation type="submission" date="2021-12" db="EMBL/GenBank/DDBJ databases">
        <authorList>
            <person name="Cha I.-T."/>
            <person name="Lee K.-E."/>
            <person name="Park S.-J."/>
        </authorList>
    </citation>
    <scope>NUCLEOTIDE SEQUENCE</scope>
    <source>
        <strain evidence="5">YSM-43</strain>
    </source>
</reference>
<proteinExistence type="predicted"/>
<dbReference type="PANTHER" id="PTHR43739:SF5">
    <property type="entry name" value="EXO-ALPHA-SIALIDASE"/>
    <property type="match status" value="1"/>
</dbReference>
<evidence type="ECO:0000259" key="3">
    <source>
        <dbReference type="Pfam" id="PF15902"/>
    </source>
</evidence>
<reference evidence="5" key="2">
    <citation type="submission" date="2022-04" db="EMBL/GenBank/DDBJ databases">
        <title>Complete Genome Sequence of Flavobacterium sediminilitoris YSM-43, Isolated from a Tidal Sediment.</title>
        <authorList>
            <person name="Lee P.A."/>
        </authorList>
    </citation>
    <scope>NUCLEOTIDE SEQUENCE</scope>
    <source>
        <strain evidence="5">YSM-43</strain>
    </source>
</reference>
<dbReference type="PANTHER" id="PTHR43739">
    <property type="entry name" value="XYLOGLUCANASE (EUROFUNG)"/>
    <property type="match status" value="1"/>
</dbReference>
<dbReference type="InterPro" id="IPR031778">
    <property type="entry name" value="Sortilin_N"/>
</dbReference>
<dbReference type="InterPro" id="IPR015943">
    <property type="entry name" value="WD40/YVTN_repeat-like_dom_sf"/>
</dbReference>
<keyword evidence="6" id="KW-1185">Reference proteome</keyword>
<dbReference type="Proteomes" id="UP000830454">
    <property type="component" value="Chromosome"/>
</dbReference>
<protein>
    <submittedName>
        <fullName evidence="5">T9SS type A sorting domain-containing protein</fullName>
    </submittedName>
</protein>
<dbReference type="EMBL" id="CP090145">
    <property type="protein sequence ID" value="UOX32847.1"/>
    <property type="molecule type" value="Genomic_DNA"/>
</dbReference>
<dbReference type="Pfam" id="PF18962">
    <property type="entry name" value="Por_Secre_tail"/>
    <property type="match status" value="1"/>
</dbReference>
<dbReference type="InterPro" id="IPR026444">
    <property type="entry name" value="Secre_tail"/>
</dbReference>
<dbReference type="SUPFAM" id="SSF110296">
    <property type="entry name" value="Oligoxyloglucan reducing end-specific cellobiohydrolase"/>
    <property type="match status" value="3"/>
</dbReference>
<organism evidence="5 6">
    <name type="scientific">Flavobacterium sediminilitoris</name>
    <dbReference type="NCBI Taxonomy" id="2024526"/>
    <lineage>
        <taxon>Bacteria</taxon>
        <taxon>Pseudomonadati</taxon>
        <taxon>Bacteroidota</taxon>
        <taxon>Flavobacteriia</taxon>
        <taxon>Flavobacteriales</taxon>
        <taxon>Flavobacteriaceae</taxon>
        <taxon>Flavobacterium</taxon>
    </lineage>
</organism>
<gene>
    <name evidence="5" type="ORF">LXD69_12465</name>
</gene>
<evidence type="ECO:0000259" key="4">
    <source>
        <dbReference type="Pfam" id="PF18962"/>
    </source>
</evidence>
<evidence type="ECO:0000256" key="1">
    <source>
        <dbReference type="ARBA" id="ARBA00022729"/>
    </source>
</evidence>
<feature type="domain" description="Secretion system C-terminal sorting" evidence="4">
    <location>
        <begin position="779"/>
        <end position="846"/>
    </location>
</feature>
<dbReference type="CDD" id="cd15482">
    <property type="entry name" value="Sialidase_non-viral"/>
    <property type="match status" value="1"/>
</dbReference>